<feature type="region of interest" description="Disordered" evidence="1">
    <location>
        <begin position="1"/>
        <end position="22"/>
    </location>
</feature>
<evidence type="ECO:0000256" key="1">
    <source>
        <dbReference type="SAM" id="MobiDB-lite"/>
    </source>
</evidence>
<feature type="region of interest" description="Disordered" evidence="1">
    <location>
        <begin position="1210"/>
        <end position="1267"/>
    </location>
</feature>
<dbReference type="Proteomes" id="UP000693970">
    <property type="component" value="Unassembled WGS sequence"/>
</dbReference>
<feature type="compositionally biased region" description="Low complexity" evidence="1">
    <location>
        <begin position="2259"/>
        <end position="2268"/>
    </location>
</feature>
<evidence type="ECO:0000313" key="2">
    <source>
        <dbReference type="EMBL" id="KAG7359757.1"/>
    </source>
</evidence>
<dbReference type="PANTHER" id="PTHR14918:SF3">
    <property type="entry name" value="KICSTOR COMPLEX PROTEIN SZT2"/>
    <property type="match status" value="1"/>
</dbReference>
<keyword evidence="3" id="KW-1185">Reference proteome</keyword>
<reference evidence="2" key="1">
    <citation type="journal article" date="2021" name="Sci. Rep.">
        <title>Diploid genomic architecture of Nitzschia inconspicua, an elite biomass production diatom.</title>
        <authorList>
            <person name="Oliver A."/>
            <person name="Podell S."/>
            <person name="Pinowska A."/>
            <person name="Traller J.C."/>
            <person name="Smith S.R."/>
            <person name="McClure R."/>
            <person name="Beliaev A."/>
            <person name="Bohutskyi P."/>
            <person name="Hill E.A."/>
            <person name="Rabines A."/>
            <person name="Zheng H."/>
            <person name="Allen L.Z."/>
            <person name="Kuo A."/>
            <person name="Grigoriev I.V."/>
            <person name="Allen A.E."/>
            <person name="Hazlebeck D."/>
            <person name="Allen E.E."/>
        </authorList>
    </citation>
    <scope>NUCLEOTIDE SEQUENCE</scope>
    <source>
        <strain evidence="2">Hildebrandi</strain>
    </source>
</reference>
<dbReference type="PANTHER" id="PTHR14918">
    <property type="entry name" value="KICSTOR COMPLEX PROTEIN SZT2"/>
    <property type="match status" value="1"/>
</dbReference>
<accession>A0A9K3PU20</accession>
<dbReference type="InterPro" id="IPR033228">
    <property type="entry name" value="SZT2"/>
</dbReference>
<reference evidence="2" key="2">
    <citation type="submission" date="2021-04" db="EMBL/GenBank/DDBJ databases">
        <authorList>
            <person name="Podell S."/>
        </authorList>
    </citation>
    <scope>NUCLEOTIDE SEQUENCE</scope>
    <source>
        <strain evidence="2">Hildebrandi</strain>
    </source>
</reference>
<comment type="caution">
    <text evidence="2">The sequence shown here is derived from an EMBL/GenBank/DDBJ whole genome shotgun (WGS) entry which is preliminary data.</text>
</comment>
<proteinExistence type="predicted"/>
<dbReference type="OrthoDB" id="43547at2759"/>
<feature type="compositionally biased region" description="Polar residues" evidence="1">
    <location>
        <begin position="2269"/>
        <end position="2278"/>
    </location>
</feature>
<feature type="region of interest" description="Disordered" evidence="1">
    <location>
        <begin position="2224"/>
        <end position="2286"/>
    </location>
</feature>
<name>A0A9K3PU20_9STRA</name>
<feature type="compositionally biased region" description="Basic residues" evidence="1">
    <location>
        <begin position="2196"/>
        <end position="2208"/>
    </location>
</feature>
<sequence>MSKATANETGESMVKQQPSTGVGVSSSLASIMGDAASAVFLLRDYSKFGLAERVCYHFDLAESLMVSESLSSLPVESDGYSFQADSNDENGESSQSVRGCGVLRLLEFAPTALWQRLTRRQKKFMRSKLRSFNQNADQVHAEGKILCYQPMELPLRCNPSTRVYFGYEVTRIAFCVDASASLTSTFGVMGQVGNGRNKNPLCPLDRLPQMARMFFQGLIQPVTTATMIEPWKPHLSVTILAIYPMGETSETSLLVRDYQVYDSKSAKRLIDEIEKWTYSEVESGISERMARRHASNAWSTPIYSSNLKHILEAGDYALDILASEARPVIVVATDGRAISCEGIVDVRLDVDRVDIPVHILDLSMSESHIVEEPMGEEVDPIERTKPDMNFLSYDPGGTMDFPAHLTDDSEFLFVVSRATGGCFFDTHLLVEAARNTAGQQFLAEDLAQQSYSFKRRFAKMNGLQWLVLFSLSPLSPTFNSSWGKLVPPIYLQKQLNKSGIESALLSNVPSDMLDASRHQTLGSDQFLRKHHHTSRSTFSIYVVSPVRAKTLILKRIKEGYRAKQYGLSTNDPDKVFIQFTLHMEFGTILHYELSYKSLSSDDHTVGSAHVKIELSGDTTFVQLVKNDFLKHTMNVTDNRFVTLRTRKSSRLCHVIRSTRRDDILQSFLQPPQKWSDQLVSPTSPFSKRLGALTINQRKIHFQADNFDVVCTGLVPYGTDDQFLSQFVDNEDGVQELTEAISTWSSLVVKKGSTFVKRMATVGRSTNYCIIELTQTRGSSNLYTVKVEFFGGTDPEERLRIVSTLKNLIDDLKNVKVLHKQMAPFLAGHTHRQTVKKQNVEIQFHHATWDLFMDPELLPLLTKRRVEIGHFRLLESRDEYALFAKLIPTGSSDASSDDLVQYQVAVVDEKVIVDLHMESESGVFNPYQERGKETGRFERMVNTIRRRDQECSRALRSRTNLLRMFHASPHLEIEESHHTSVTRILAYSSRVTRNIRFFITNGGANEILTRLASDLLLSSNFDVDSEKLDIGSDEIVREEEPGLWFLQQYDRQTMSIVHLSVVDQNLEDLEVYQNFRAMTFFTNGIGDLYSKRDDLADDDSTESHISEYLCVSEFADKFEMYQRKNFTLALYLALRQAKQSEETNFSENDFEYALESLEFVEVCSILVGGTTSRSTGSDSKLLQNIKTILQPVPRDSSHFFYSGDVYDGKSMESGDQDSIGSSDSSSDSSADFSAGSSPVMPEEQVNSFRRTQEKEEEPLEDNCGVSRPDASIPEPIFVKFQIDGAPVSIEELSRITRSGILKATVSVFKSTMISSTSTRGKSWSHRAFASEITALLRSFVAEQTLARLQGADDLLSQESLQLVMKCLSRIQSVIAFYVEIYFFISQRGTMMPAGAPAGAEAAVEEGFSILDAELTKHASLSLTRLSGSMYFVSRIHVDGDEPIVFWCILSLQNSSGNIACQIYHPEGQQKAMAVLHQLHTILCSCIHLTNQRLLLQSMHRTRMASELLIPSNTKPLKPSAKSDDGPVFRPGVFSCPVVFQTVFDLYQRAATNPAQVARTLEATVLHNFAVSNRSGISVYKDESGAIFYMEIQPKGNGIDTEGQVELLVYGLGDPGPSVTSQLRVLLQRRLLLIAVDMLSNVLTKNPHFKWKKADFAFLRSFEKEWVELENGETKGSQYRYYKFPKLVYDPCMVLLFLRQNLCGSTFFHRLNDIDQTGHNPSPPITKTEKNNDSTKGVSLRLNQHEFSLYYNYAPSKLEPTFQGLSTLTEKGAEYCRQTGSGIAMIEFTLVKADGGFIDEISFAQLASCSHGVAELPSNLKMDALSSFPIHDDGDAICARVKITDTALNRDALHAWICLTLNQAMVAWVAERWLERSFFWLLPMSQDPSQRGSSPLNERLKRDCLTDALCPSLPAVFSIFESSYNLPHPAIARFESVGVTKASSVASLTLTLLQKHILFPLVEKKLLNRPNTNTGKRSLLDQLTKHVSIIRRSRSGNPVFVQINWSERGKVSVVGNSQDGTTMTMNDSPVDCPEYWCFLSLSERDEDVISIDNQLRLCREVVVHDGLSEKSASIDLLESIKKTRPQAFFRSFSFILSVKRNCRRLWTYNWNPDVAKNISALFREADNAITVEYTAVSCNLQRRSLGLLSPGKSEGGSKRPQKNESSPEEEAPKSGVPPLQVPESIDRTRGYGAVPLRRIQRPTTIRRPKLIGKSVEGAAMQAVAASRKRASSNQFRNIPSQTIKQAGRVVSSKDSTKAGRGRPSAPSRSSLEQQKVQPSRSFKDDEDEKADRVKQDYLKLCKLKQTALCRLSSLQRNAGLKLMNIWWPKSSSHSVPLSILDTLRIISPKGWHDVCSLPPLPGQVKNIFIQTFARWILALTPGLELVRTNDPTRTQVETSSRSVFLCSTIRNVRGTKCCAIVRVSLAGPPSERRGTSTVRAQGWMLNLPRRTKNAQRRKPGGNLISASSLGRDSAGMDVLMTEVNLSFGLERLLFDFSASMVERAVRMLDSRISFGDLLPTVRELLRRYPYECQKRIPKLNYRIFEGTIILRSYGDPFIDMFGSKSLFRRLQCESSSRDLLDCKNALCFKKPISVKGSQSICFLVPHDTDDTKMNLVVLCRTQGVNIADFMFREGSNVAIHILDNIAVEGAGLSLKELHYAAKCLLRDSLWNEIISMAQMPKKGFSLQSSPRVQPSIKGKFYEMLSLVHVQSLLDLPSANVSSQAASIIPVDVYYLFSDESGIDWRAICSGMKKSPAFSSCLNFTGEEGTSIELFYLSSHDVFIKLELGSCGELLTADLVTKTPDYAKSHAVFEIVVNYTLHYLWHNF</sequence>
<organism evidence="2 3">
    <name type="scientific">Nitzschia inconspicua</name>
    <dbReference type="NCBI Taxonomy" id="303405"/>
    <lineage>
        <taxon>Eukaryota</taxon>
        <taxon>Sar</taxon>
        <taxon>Stramenopiles</taxon>
        <taxon>Ochrophyta</taxon>
        <taxon>Bacillariophyta</taxon>
        <taxon>Bacillariophyceae</taxon>
        <taxon>Bacillariophycidae</taxon>
        <taxon>Bacillariales</taxon>
        <taxon>Bacillariaceae</taxon>
        <taxon>Nitzschia</taxon>
    </lineage>
</organism>
<dbReference type="EMBL" id="JAGRRH010000013">
    <property type="protein sequence ID" value="KAG7359757.1"/>
    <property type="molecule type" value="Genomic_DNA"/>
</dbReference>
<feature type="region of interest" description="Disordered" evidence="1">
    <location>
        <begin position="2145"/>
        <end position="2210"/>
    </location>
</feature>
<gene>
    <name evidence="2" type="ORF">IV203_034855</name>
</gene>
<protein>
    <submittedName>
        <fullName evidence="2">Uncharacterized protein</fullName>
    </submittedName>
</protein>
<feature type="compositionally biased region" description="Polar residues" evidence="1">
    <location>
        <begin position="2229"/>
        <end position="2242"/>
    </location>
</feature>
<feature type="compositionally biased region" description="Low complexity" evidence="1">
    <location>
        <begin position="1215"/>
        <end position="1236"/>
    </location>
</feature>
<evidence type="ECO:0000313" key="3">
    <source>
        <dbReference type="Proteomes" id="UP000693970"/>
    </source>
</evidence>
<dbReference type="GO" id="GO:0005777">
    <property type="term" value="C:peroxisome"/>
    <property type="evidence" value="ECO:0007669"/>
    <property type="project" value="InterPro"/>
</dbReference>